<keyword evidence="2 11" id="KW-0808">Transferase</keyword>
<dbReference type="GO" id="GO:0019706">
    <property type="term" value="F:protein-cysteine S-palmitoyltransferase activity"/>
    <property type="evidence" value="ECO:0007669"/>
    <property type="project" value="UniProtKB-EC"/>
</dbReference>
<feature type="transmembrane region" description="Helical" evidence="11">
    <location>
        <begin position="16"/>
        <end position="36"/>
    </location>
</feature>
<evidence type="ECO:0000313" key="13">
    <source>
        <dbReference type="EMBL" id="KRZ99413.1"/>
    </source>
</evidence>
<evidence type="ECO:0000256" key="4">
    <source>
        <dbReference type="ARBA" id="ARBA00022989"/>
    </source>
</evidence>
<evidence type="ECO:0000256" key="9">
    <source>
        <dbReference type="ARBA" id="ARBA00038298"/>
    </source>
</evidence>
<comment type="catalytic activity">
    <reaction evidence="10 11">
        <text>L-cysteinyl-[protein] + hexadecanoyl-CoA = S-hexadecanoyl-L-cysteinyl-[protein] + CoA</text>
        <dbReference type="Rhea" id="RHEA:36683"/>
        <dbReference type="Rhea" id="RHEA-COMP:10131"/>
        <dbReference type="Rhea" id="RHEA-COMP:11032"/>
        <dbReference type="ChEBI" id="CHEBI:29950"/>
        <dbReference type="ChEBI" id="CHEBI:57287"/>
        <dbReference type="ChEBI" id="CHEBI:57379"/>
        <dbReference type="ChEBI" id="CHEBI:74151"/>
        <dbReference type="EC" id="2.3.1.225"/>
    </reaction>
</comment>
<dbReference type="Proteomes" id="UP000054251">
    <property type="component" value="Unassembled WGS sequence"/>
</dbReference>
<accession>A0A0V1PT55</accession>
<evidence type="ECO:0000256" key="8">
    <source>
        <dbReference type="ARBA" id="ARBA00023315"/>
    </source>
</evidence>
<feature type="transmembrane region" description="Helical" evidence="11">
    <location>
        <begin position="156"/>
        <end position="176"/>
    </location>
</feature>
<dbReference type="AlphaFoldDB" id="A0A0V1PT55"/>
<dbReference type="PANTHER" id="PTHR22883">
    <property type="entry name" value="ZINC FINGER DHHC DOMAIN CONTAINING PROTEIN"/>
    <property type="match status" value="1"/>
</dbReference>
<feature type="domain" description="Palmitoyltransferase DHHC" evidence="12">
    <location>
        <begin position="111"/>
        <end position="230"/>
    </location>
</feature>
<dbReference type="EC" id="2.3.1.225" evidence="11"/>
<dbReference type="RefSeq" id="XP_015465516.1">
    <property type="nucleotide sequence ID" value="XM_015613654.1"/>
</dbReference>
<dbReference type="Pfam" id="PF01529">
    <property type="entry name" value="DHHC"/>
    <property type="match status" value="1"/>
</dbReference>
<name>A0A0V1PT55_9ASCO</name>
<dbReference type="OrthoDB" id="331948at2759"/>
<gene>
    <name evidence="13" type="ORF">AC631_04825</name>
</gene>
<organism evidence="13 14">
    <name type="scientific">Debaryomyces fabryi</name>
    <dbReference type="NCBI Taxonomy" id="58627"/>
    <lineage>
        <taxon>Eukaryota</taxon>
        <taxon>Fungi</taxon>
        <taxon>Dikarya</taxon>
        <taxon>Ascomycota</taxon>
        <taxon>Saccharomycotina</taxon>
        <taxon>Pichiomycetes</taxon>
        <taxon>Debaryomycetaceae</taxon>
        <taxon>Debaryomyces</taxon>
    </lineage>
</organism>
<dbReference type="PANTHER" id="PTHR22883:SF23">
    <property type="entry name" value="PALMITOYLTRANSFERASE ZDHHC6"/>
    <property type="match status" value="1"/>
</dbReference>
<keyword evidence="5 11" id="KW-0472">Membrane</keyword>
<evidence type="ECO:0000256" key="11">
    <source>
        <dbReference type="RuleBase" id="RU079119"/>
    </source>
</evidence>
<evidence type="ECO:0000256" key="6">
    <source>
        <dbReference type="ARBA" id="ARBA00023139"/>
    </source>
</evidence>
<keyword evidence="14" id="KW-1185">Reference proteome</keyword>
<reference evidence="13 14" key="1">
    <citation type="submission" date="2015-11" db="EMBL/GenBank/DDBJ databases">
        <title>The genome of Debaryomyces fabryi.</title>
        <authorList>
            <person name="Tafer H."/>
            <person name="Lopandic K."/>
        </authorList>
    </citation>
    <scope>NUCLEOTIDE SEQUENCE [LARGE SCALE GENOMIC DNA]</scope>
    <source>
        <strain evidence="13 14">CBS 789</strain>
    </source>
</reference>
<comment type="subcellular location">
    <subcellularLocation>
        <location evidence="1">Membrane</location>
        <topology evidence="1">Multi-pass membrane protein</topology>
    </subcellularLocation>
</comment>
<keyword evidence="4 11" id="KW-1133">Transmembrane helix</keyword>
<feature type="transmembrane region" description="Helical" evidence="11">
    <location>
        <begin position="196"/>
        <end position="218"/>
    </location>
</feature>
<feature type="transmembrane region" description="Helical" evidence="11">
    <location>
        <begin position="48"/>
        <end position="70"/>
    </location>
</feature>
<evidence type="ECO:0000256" key="3">
    <source>
        <dbReference type="ARBA" id="ARBA00022692"/>
    </source>
</evidence>
<sequence>MVFDPKLFKYSWAKKIIPICVISGLGYIDFACFYSLGYQEIYKYHSHGVAISLWVILAWCEICVIVYWILLLIEGPGRSPRVRPFNLYNSEDTSDLTPVPDYFFCDESGYPYWCSQCQSIKLPRTLHLKDKNFCVLKFDHYCVWVGTVIGQKNYKYFLKFVIWFLMFFIVALIYLLRYTKLNYYRGTQDIDHNYIVLYILSGFWILILLALLIVHLHYVVYNMTTVDDININKLKRYLRWKAHNDKTKKKDVRGTPGEETGIRYINVRYNNTRVIVQYTVRDTPFTFGFKRNWQNLWLNNNRTNGDFVEHESSYSPKRLAISFFLFFFPYVDMIYPSKEKKIVRDVEKSTAESLYSSRLIEYEQYNEKISKNFVEYISNKIKKKEFHIPHYLPSFQENNDEGSTPDGL</sequence>
<dbReference type="GO" id="GO:0016020">
    <property type="term" value="C:membrane"/>
    <property type="evidence" value="ECO:0007669"/>
    <property type="project" value="UniProtKB-SubCell"/>
</dbReference>
<evidence type="ECO:0000256" key="2">
    <source>
        <dbReference type="ARBA" id="ARBA00022679"/>
    </source>
</evidence>
<dbReference type="GO" id="GO:0005783">
    <property type="term" value="C:endoplasmic reticulum"/>
    <property type="evidence" value="ECO:0007669"/>
    <property type="project" value="TreeGrafter"/>
</dbReference>
<proteinExistence type="inferred from homology"/>
<dbReference type="InterPro" id="IPR039859">
    <property type="entry name" value="PFA4/ZDH16/20/ERF2-like"/>
</dbReference>
<dbReference type="GeneID" id="26841834"/>
<evidence type="ECO:0000256" key="10">
    <source>
        <dbReference type="ARBA" id="ARBA00048048"/>
    </source>
</evidence>
<keyword evidence="8 11" id="KW-0012">Acyltransferase</keyword>
<dbReference type="GO" id="GO:0005794">
    <property type="term" value="C:Golgi apparatus"/>
    <property type="evidence" value="ECO:0007669"/>
    <property type="project" value="TreeGrafter"/>
</dbReference>
<evidence type="ECO:0000256" key="7">
    <source>
        <dbReference type="ARBA" id="ARBA00023288"/>
    </source>
</evidence>
<dbReference type="GO" id="GO:0006612">
    <property type="term" value="P:protein targeting to membrane"/>
    <property type="evidence" value="ECO:0007669"/>
    <property type="project" value="TreeGrafter"/>
</dbReference>
<evidence type="ECO:0000313" key="14">
    <source>
        <dbReference type="Proteomes" id="UP000054251"/>
    </source>
</evidence>
<evidence type="ECO:0000256" key="1">
    <source>
        <dbReference type="ARBA" id="ARBA00004141"/>
    </source>
</evidence>
<evidence type="ECO:0000256" key="5">
    <source>
        <dbReference type="ARBA" id="ARBA00023136"/>
    </source>
</evidence>
<keyword evidence="6" id="KW-0564">Palmitate</keyword>
<comment type="domain">
    <text evidence="11">The DHHC domain is required for palmitoyltransferase activity.</text>
</comment>
<comment type="similarity">
    <text evidence="9">Belongs to the DHHC palmitoyltransferase family. PFA5 subfamily.</text>
</comment>
<protein>
    <recommendedName>
        <fullName evidence="11">Palmitoyltransferase</fullName>
        <ecNumber evidence="11">2.3.1.225</ecNumber>
    </recommendedName>
</protein>
<comment type="caution">
    <text evidence="13">The sequence shown here is derived from an EMBL/GenBank/DDBJ whole genome shotgun (WGS) entry which is preliminary data.</text>
</comment>
<dbReference type="EMBL" id="LMYN01000145">
    <property type="protein sequence ID" value="KRZ99413.1"/>
    <property type="molecule type" value="Genomic_DNA"/>
</dbReference>
<evidence type="ECO:0000259" key="12">
    <source>
        <dbReference type="Pfam" id="PF01529"/>
    </source>
</evidence>
<keyword evidence="7" id="KW-0449">Lipoprotein</keyword>
<keyword evidence="3 11" id="KW-0812">Transmembrane</keyword>
<dbReference type="PROSITE" id="PS50216">
    <property type="entry name" value="DHHC"/>
    <property type="match status" value="1"/>
</dbReference>
<dbReference type="InterPro" id="IPR001594">
    <property type="entry name" value="Palmitoyltrfase_DHHC"/>
</dbReference>